<dbReference type="InParanoid" id="Q0TVZ9"/>
<sequence>MAEYRLAHCSDAPTHSKWLSWAWKRPSTDQHSLRRRCYISPSPKRDHQNTVTHNTTLCVSCDPVGRVSAYPAPLAADRWSPKPEHLPRTGRHGVSDFTCGLNGRLTMHASVVHDLQ</sequence>
<name>Q0TVZ9_PHANO</name>
<dbReference type="VEuPathDB" id="FungiDB:JI435_163150"/>
<evidence type="ECO:0000313" key="1">
    <source>
        <dbReference type="EMBL" id="EAT76301.1"/>
    </source>
</evidence>
<protein>
    <submittedName>
        <fullName evidence="1">Uncharacterized protein</fullName>
    </submittedName>
</protein>
<dbReference type="Proteomes" id="UP000001055">
    <property type="component" value="Unassembled WGS sequence"/>
</dbReference>
<dbReference type="KEGG" id="pno:SNOG_16315"/>
<dbReference type="RefSeq" id="XP_001806437.1">
    <property type="nucleotide sequence ID" value="XM_001806385.1"/>
</dbReference>
<evidence type="ECO:0000313" key="2">
    <source>
        <dbReference type="Proteomes" id="UP000001055"/>
    </source>
</evidence>
<dbReference type="GeneID" id="5983368"/>
<organism evidence="1 2">
    <name type="scientific">Phaeosphaeria nodorum (strain SN15 / ATCC MYA-4574 / FGSC 10173)</name>
    <name type="common">Glume blotch fungus</name>
    <name type="synonym">Parastagonospora nodorum</name>
    <dbReference type="NCBI Taxonomy" id="321614"/>
    <lineage>
        <taxon>Eukaryota</taxon>
        <taxon>Fungi</taxon>
        <taxon>Dikarya</taxon>
        <taxon>Ascomycota</taxon>
        <taxon>Pezizomycotina</taxon>
        <taxon>Dothideomycetes</taxon>
        <taxon>Pleosporomycetidae</taxon>
        <taxon>Pleosporales</taxon>
        <taxon>Pleosporineae</taxon>
        <taxon>Phaeosphaeriaceae</taxon>
        <taxon>Parastagonospora</taxon>
    </lineage>
</organism>
<gene>
    <name evidence="1" type="ORF">SNOG_16315</name>
</gene>
<accession>Q0TVZ9</accession>
<proteinExistence type="predicted"/>
<dbReference type="EMBL" id="CH445369">
    <property type="protein sequence ID" value="EAT76301.1"/>
    <property type="molecule type" value="Genomic_DNA"/>
</dbReference>
<reference evidence="2" key="1">
    <citation type="journal article" date="2007" name="Plant Cell">
        <title>Dothideomycete-plant interactions illuminated by genome sequencing and EST analysis of the wheat pathogen Stagonospora nodorum.</title>
        <authorList>
            <person name="Hane J.K."/>
            <person name="Lowe R.G."/>
            <person name="Solomon P.S."/>
            <person name="Tan K.C."/>
            <person name="Schoch C.L."/>
            <person name="Spatafora J.W."/>
            <person name="Crous P.W."/>
            <person name="Kodira C."/>
            <person name="Birren B.W."/>
            <person name="Galagan J.E."/>
            <person name="Torriani S.F."/>
            <person name="McDonald B.A."/>
            <person name="Oliver R.P."/>
        </authorList>
    </citation>
    <scope>NUCLEOTIDE SEQUENCE [LARGE SCALE GENOMIC DNA]</scope>
    <source>
        <strain evidence="2">SN15 / ATCC MYA-4574 / FGSC 10173</strain>
    </source>
</reference>
<dbReference type="AlphaFoldDB" id="Q0TVZ9"/>